<organism evidence="1 2">
    <name type="scientific">Brassica cretica</name>
    <name type="common">Mustard</name>
    <dbReference type="NCBI Taxonomy" id="69181"/>
    <lineage>
        <taxon>Eukaryota</taxon>
        <taxon>Viridiplantae</taxon>
        <taxon>Streptophyta</taxon>
        <taxon>Embryophyta</taxon>
        <taxon>Tracheophyta</taxon>
        <taxon>Spermatophyta</taxon>
        <taxon>Magnoliopsida</taxon>
        <taxon>eudicotyledons</taxon>
        <taxon>Gunneridae</taxon>
        <taxon>Pentapetalae</taxon>
        <taxon>rosids</taxon>
        <taxon>malvids</taxon>
        <taxon>Brassicales</taxon>
        <taxon>Brassicaceae</taxon>
        <taxon>Brassiceae</taxon>
        <taxon>Brassica</taxon>
    </lineage>
</organism>
<protein>
    <submittedName>
        <fullName evidence="1">Uncharacterized protein</fullName>
    </submittedName>
</protein>
<dbReference type="Proteomes" id="UP000712600">
    <property type="component" value="Unassembled WGS sequence"/>
</dbReference>
<reference evidence="1" key="1">
    <citation type="submission" date="2019-12" db="EMBL/GenBank/DDBJ databases">
        <title>Genome sequencing and annotation of Brassica cretica.</title>
        <authorList>
            <person name="Studholme D.J."/>
            <person name="Sarris P."/>
        </authorList>
    </citation>
    <scope>NUCLEOTIDE SEQUENCE</scope>
    <source>
        <strain evidence="1">PFS-109/04</strain>
        <tissue evidence="1">Leaf</tissue>
    </source>
</reference>
<comment type="caution">
    <text evidence="1">The sequence shown here is derived from an EMBL/GenBank/DDBJ whole genome shotgun (WGS) entry which is preliminary data.</text>
</comment>
<proteinExistence type="predicted"/>
<name>A0A8S9PR53_BRACR</name>
<accession>A0A8S9PR53</accession>
<dbReference type="AlphaFoldDB" id="A0A8S9PR53"/>
<evidence type="ECO:0000313" key="1">
    <source>
        <dbReference type="EMBL" id="KAF3523684.1"/>
    </source>
</evidence>
<dbReference type="EMBL" id="QGKX02001347">
    <property type="protein sequence ID" value="KAF3523684.1"/>
    <property type="molecule type" value="Genomic_DNA"/>
</dbReference>
<gene>
    <name evidence="1" type="ORF">F2Q69_00050736</name>
</gene>
<sequence>MLADGRAGEPPVCKIHIFLVQVALKMIPTVLDSLLSVECMQIGFMVKCFMVGTDLMAASV</sequence>
<evidence type="ECO:0000313" key="2">
    <source>
        <dbReference type="Proteomes" id="UP000712600"/>
    </source>
</evidence>